<dbReference type="PANTHER" id="PTHR45935">
    <property type="entry name" value="PROTEIN ZBED8-RELATED"/>
    <property type="match status" value="1"/>
</dbReference>
<dbReference type="PROSITE" id="PS50804">
    <property type="entry name" value="SCAN_BOX"/>
    <property type="match status" value="1"/>
</dbReference>
<dbReference type="RefSeq" id="XP_044929884.1">
    <property type="nucleotide sequence ID" value="XM_045073949.1"/>
</dbReference>
<accession>A0A8U0UV75</accession>
<feature type="region of interest" description="Disordered" evidence="3">
    <location>
        <begin position="1"/>
        <end position="51"/>
    </location>
</feature>
<dbReference type="SUPFAM" id="SSF47353">
    <property type="entry name" value="Retrovirus capsid dimerization domain-like"/>
    <property type="match status" value="1"/>
</dbReference>
<sequence>MGRGQVHTQRHKADAEESSAEVQLPTSVRPKSLPWSRISRESKEGTALDSQSAKNQIGLLVVKEEEEEASAVVGEANPVQCSENSCWRFWGFHYPEAQGPREALSRLRELCRHWLRPETHSKEQIVELLVLEQFLTILPEALQAWVREQQPESGDEVVVLLEYLQRHLEEPGPQVEAKGFVSETSSVSS</sequence>
<dbReference type="InterPro" id="IPR050916">
    <property type="entry name" value="SCAN-C2H2_zinc_finger"/>
</dbReference>
<keyword evidence="5" id="KW-1185">Reference proteome</keyword>
<evidence type="ECO:0000256" key="1">
    <source>
        <dbReference type="ARBA" id="ARBA00023242"/>
    </source>
</evidence>
<proteinExistence type="predicted"/>
<dbReference type="InterPro" id="IPR003309">
    <property type="entry name" value="SCAN_dom"/>
</dbReference>
<reference evidence="6" key="1">
    <citation type="submission" date="2025-08" db="UniProtKB">
        <authorList>
            <consortium name="RefSeq"/>
        </authorList>
    </citation>
    <scope>IDENTIFICATION</scope>
    <source>
        <tissue evidence="6">Brain</tissue>
    </source>
</reference>
<dbReference type="Gene3D" id="1.10.4020.10">
    <property type="entry name" value="DNA breaking-rejoining enzymes"/>
    <property type="match status" value="1"/>
</dbReference>
<gene>
    <name evidence="6" type="primary">LOC101673866</name>
</gene>
<evidence type="ECO:0000313" key="5">
    <source>
        <dbReference type="Proteomes" id="UP000000715"/>
    </source>
</evidence>
<dbReference type="CDD" id="cd07936">
    <property type="entry name" value="SCAN"/>
    <property type="match status" value="1"/>
</dbReference>
<dbReference type="Proteomes" id="UP000000715">
    <property type="component" value="Unplaced"/>
</dbReference>
<evidence type="ECO:0000256" key="3">
    <source>
        <dbReference type="SAM" id="MobiDB-lite"/>
    </source>
</evidence>
<name>A0A8U0UV75_MUSPF</name>
<evidence type="ECO:0000259" key="4">
    <source>
        <dbReference type="PROSITE" id="PS50804"/>
    </source>
</evidence>
<evidence type="ECO:0000256" key="2">
    <source>
        <dbReference type="PROSITE-ProRule" id="PRU00187"/>
    </source>
</evidence>
<organism evidence="5 6">
    <name type="scientific">Mustela putorius furo</name>
    <name type="common">European domestic ferret</name>
    <name type="synonym">Mustela furo</name>
    <dbReference type="NCBI Taxonomy" id="9669"/>
    <lineage>
        <taxon>Eukaryota</taxon>
        <taxon>Metazoa</taxon>
        <taxon>Chordata</taxon>
        <taxon>Craniata</taxon>
        <taxon>Vertebrata</taxon>
        <taxon>Euteleostomi</taxon>
        <taxon>Mammalia</taxon>
        <taxon>Eutheria</taxon>
        <taxon>Laurasiatheria</taxon>
        <taxon>Carnivora</taxon>
        <taxon>Caniformia</taxon>
        <taxon>Musteloidea</taxon>
        <taxon>Mustelidae</taxon>
        <taxon>Mustelinae</taxon>
        <taxon>Mustela</taxon>
    </lineage>
</organism>
<dbReference type="AlphaFoldDB" id="A0A8U0UV75"/>
<feature type="domain" description="SCAN box" evidence="4">
    <location>
        <begin position="88"/>
        <end position="168"/>
    </location>
</feature>
<dbReference type="SMART" id="SM00431">
    <property type="entry name" value="SCAN"/>
    <property type="match status" value="1"/>
</dbReference>
<dbReference type="PANTHER" id="PTHR45935:SF29">
    <property type="entry name" value="SCAN BOX DOMAIN-CONTAINING PROTEIN"/>
    <property type="match status" value="1"/>
</dbReference>
<dbReference type="FunFam" id="1.10.4020.10:FF:000001">
    <property type="entry name" value="zinc finger protein 263 isoform X1"/>
    <property type="match status" value="1"/>
</dbReference>
<keyword evidence="1 2" id="KW-0539">Nucleus</keyword>
<dbReference type="Pfam" id="PF02023">
    <property type="entry name" value="SCAN"/>
    <property type="match status" value="1"/>
</dbReference>
<comment type="subcellular location">
    <subcellularLocation>
        <location evidence="2">Nucleus</location>
    </subcellularLocation>
</comment>
<dbReference type="GO" id="GO:0005634">
    <property type="term" value="C:nucleus"/>
    <property type="evidence" value="ECO:0007669"/>
    <property type="project" value="UniProtKB-SubCell"/>
</dbReference>
<dbReference type="GeneID" id="101673866"/>
<dbReference type="InterPro" id="IPR038269">
    <property type="entry name" value="SCAN_sf"/>
</dbReference>
<protein>
    <submittedName>
        <fullName evidence="6">Zinc finger protein with KRAB and SCAN domains 4</fullName>
    </submittedName>
</protein>
<evidence type="ECO:0000313" key="6">
    <source>
        <dbReference type="RefSeq" id="XP_044929884.1"/>
    </source>
</evidence>